<dbReference type="Gramene" id="OMERI11G03120.4">
    <property type="protein sequence ID" value="OMERI11G03120.4"/>
    <property type="gene ID" value="OMERI11G03120"/>
</dbReference>
<dbReference type="HOGENOM" id="CLU_2889614_0_0_1"/>
<proteinExistence type="predicted"/>
<reference evidence="1" key="2">
    <citation type="submission" date="2018-05" db="EMBL/GenBank/DDBJ databases">
        <title>OmerRS3 (Oryza meridionalis Reference Sequence Version 3).</title>
        <authorList>
            <person name="Zhang J."/>
            <person name="Kudrna D."/>
            <person name="Lee S."/>
            <person name="Talag J."/>
            <person name="Welchert J."/>
            <person name="Wing R.A."/>
        </authorList>
    </citation>
    <scope>NUCLEOTIDE SEQUENCE [LARGE SCALE GENOMIC DNA]</scope>
    <source>
        <strain evidence="1">cv. OR44</strain>
    </source>
</reference>
<evidence type="ECO:0000313" key="1">
    <source>
        <dbReference type="EnsemblPlants" id="OMERI11G03120.4"/>
    </source>
</evidence>
<evidence type="ECO:0000313" key="2">
    <source>
        <dbReference type="Proteomes" id="UP000008021"/>
    </source>
</evidence>
<dbReference type="Proteomes" id="UP000008021">
    <property type="component" value="Chromosome 11"/>
</dbReference>
<keyword evidence="2" id="KW-1185">Reference proteome</keyword>
<sequence>MALAAPPPPHLFPEMKALKDLVDLDVAQAKRNTASSCVKKLLWRTETLQRTRLSGVIFHGIPD</sequence>
<protein>
    <submittedName>
        <fullName evidence="1">Uncharacterized protein</fullName>
    </submittedName>
</protein>
<dbReference type="EnsemblPlants" id="OMERI11G03120.4">
    <property type="protein sequence ID" value="OMERI11G03120.4"/>
    <property type="gene ID" value="OMERI11G03120"/>
</dbReference>
<name>A0A0E0F2N5_9ORYZ</name>
<dbReference type="AlphaFoldDB" id="A0A0E0F2N5"/>
<organism evidence="1">
    <name type="scientific">Oryza meridionalis</name>
    <dbReference type="NCBI Taxonomy" id="40149"/>
    <lineage>
        <taxon>Eukaryota</taxon>
        <taxon>Viridiplantae</taxon>
        <taxon>Streptophyta</taxon>
        <taxon>Embryophyta</taxon>
        <taxon>Tracheophyta</taxon>
        <taxon>Spermatophyta</taxon>
        <taxon>Magnoliopsida</taxon>
        <taxon>Liliopsida</taxon>
        <taxon>Poales</taxon>
        <taxon>Poaceae</taxon>
        <taxon>BOP clade</taxon>
        <taxon>Oryzoideae</taxon>
        <taxon>Oryzeae</taxon>
        <taxon>Oryzinae</taxon>
        <taxon>Oryza</taxon>
    </lineage>
</organism>
<accession>A0A0E0F2N5</accession>
<reference evidence="1" key="1">
    <citation type="submission" date="2015-04" db="UniProtKB">
        <authorList>
            <consortium name="EnsemblPlants"/>
        </authorList>
    </citation>
    <scope>IDENTIFICATION</scope>
</reference>